<dbReference type="Proteomes" id="UP000229740">
    <property type="component" value="Unassembled WGS sequence"/>
</dbReference>
<dbReference type="InterPro" id="IPR009057">
    <property type="entry name" value="Homeodomain-like_sf"/>
</dbReference>
<dbReference type="Pfam" id="PF08765">
    <property type="entry name" value="Mor"/>
    <property type="match status" value="1"/>
</dbReference>
<organism evidence="2 3">
    <name type="scientific">candidate division KSB3 bacterium</name>
    <dbReference type="NCBI Taxonomy" id="2044937"/>
    <lineage>
        <taxon>Bacteria</taxon>
        <taxon>candidate division KSB3</taxon>
    </lineage>
</organism>
<evidence type="ECO:0000313" key="2">
    <source>
        <dbReference type="EMBL" id="PID59335.1"/>
    </source>
</evidence>
<dbReference type="InterPro" id="IPR014875">
    <property type="entry name" value="Mor_transcription_activator"/>
</dbReference>
<gene>
    <name evidence="2" type="ORF">CSB45_00950</name>
</gene>
<proteinExistence type="predicted"/>
<dbReference type="AlphaFoldDB" id="A0A2G6EB98"/>
<feature type="domain" description="Mor transcription activator" evidence="1">
    <location>
        <begin position="30"/>
        <end position="115"/>
    </location>
</feature>
<accession>A0A2G6EB98</accession>
<reference evidence="2 3" key="1">
    <citation type="submission" date="2017-10" db="EMBL/GenBank/DDBJ databases">
        <title>Novel microbial diversity and functional potential in the marine mammal oral microbiome.</title>
        <authorList>
            <person name="Dudek N.K."/>
            <person name="Sun C.L."/>
            <person name="Burstein D."/>
            <person name="Kantor R.S."/>
            <person name="Aliaga Goltsman D.S."/>
            <person name="Bik E.M."/>
            <person name="Thomas B.C."/>
            <person name="Banfield J.F."/>
            <person name="Relman D.A."/>
        </authorList>
    </citation>
    <scope>NUCLEOTIDE SEQUENCE [LARGE SCALE GENOMIC DNA]</scope>
    <source>
        <strain evidence="2">DOLZORAL124_49_17</strain>
    </source>
</reference>
<dbReference type="Gene3D" id="1.10.10.60">
    <property type="entry name" value="Homeodomain-like"/>
    <property type="match status" value="1"/>
</dbReference>
<evidence type="ECO:0000313" key="3">
    <source>
        <dbReference type="Proteomes" id="UP000229740"/>
    </source>
</evidence>
<name>A0A2G6EB98_9BACT</name>
<protein>
    <recommendedName>
        <fullName evidence="1">Mor transcription activator domain-containing protein</fullName>
    </recommendedName>
</protein>
<dbReference type="SUPFAM" id="SSF46689">
    <property type="entry name" value="Homeodomain-like"/>
    <property type="match status" value="1"/>
</dbReference>
<dbReference type="EMBL" id="PDPS01000018">
    <property type="protein sequence ID" value="PID59335.1"/>
    <property type="molecule type" value="Genomic_DNA"/>
</dbReference>
<sequence>MWMSIIEIPEEYLPAPEELPGDLEMLATGIEEVWPDHGVKVAIILAQLFHGVPIYLRNVDHLIRRMRDDAIRAEYDHGASVRELAVKNKLSTRQIQNILAQAPSQEELKKKQMNLF</sequence>
<comment type="caution">
    <text evidence="2">The sequence shown here is derived from an EMBL/GenBank/DDBJ whole genome shotgun (WGS) entry which is preliminary data.</text>
</comment>
<evidence type="ECO:0000259" key="1">
    <source>
        <dbReference type="Pfam" id="PF08765"/>
    </source>
</evidence>